<dbReference type="PANTHER" id="PTHR32060">
    <property type="entry name" value="TAIL-SPECIFIC PROTEASE"/>
    <property type="match status" value="1"/>
</dbReference>
<dbReference type="GO" id="GO:0006508">
    <property type="term" value="P:proteolysis"/>
    <property type="evidence" value="ECO:0007669"/>
    <property type="project" value="UniProtKB-KW"/>
</dbReference>
<sequence length="552" mass="63958">MKKYILILLLFLFQNSFSKPISETQKLAATCKVWGFLKYYHPNVADGSKNWDEQLFLILPQIEKAQTSEEFSSVIEKWIVSLGEIKSYKAVTSEKKKDYFGKNFDLSWISNKELFSKALSKKLKFIEENRIQTKQFYFEFTEDDTKGVFEEFKNENNYPDFQWTDKNLRLLILFRYWNYVEYFFPYKYQMDQHWDKSLSEVLPSFVAPESEADFHFTLKELVAKLNDSHAFLSSRVLFLNFSGDKFIPFETKIIEDKAIVVKFKNDSLAKVDDIRIDDVITKIDGKEIAEILKEKAKYVEGSNAPTVLRNLNGIVFNGKSKNVEIEFIRDGKTEVKSINRYLFKDMKTKPVEQKEKWKILEDNIGYVNFTSLVRDDIPALIEKLKDTKAVIFDNRCYPNGVMSTIAEWINSESKDFARFTYPDITYPGKFYWSKNFDIGSKNPNYYKGKVIVLVDENTQSHAEFTAMSMQTAPDVTIIGSQTAGADGNVCSFQIIKGFYTAFSGIGVFYPDKKETQRIGIVPDIEVKPTLLGVQQGRDEILERAILFAKNGK</sequence>
<dbReference type="GO" id="GO:0008236">
    <property type="term" value="F:serine-type peptidase activity"/>
    <property type="evidence" value="ECO:0007669"/>
    <property type="project" value="InterPro"/>
</dbReference>
<dbReference type="CDD" id="cd07562">
    <property type="entry name" value="Peptidase_S41_TRI"/>
    <property type="match status" value="1"/>
</dbReference>
<dbReference type="InterPro" id="IPR029045">
    <property type="entry name" value="ClpP/crotonase-like_dom_sf"/>
</dbReference>
<dbReference type="RefSeq" id="WP_184158318.1">
    <property type="nucleotide sequence ID" value="NZ_JACHLD010000001.1"/>
</dbReference>
<reference evidence="3 4" key="1">
    <citation type="submission" date="2020-08" db="EMBL/GenBank/DDBJ databases">
        <title>Functional genomics of gut bacteria from endangered species of beetles.</title>
        <authorList>
            <person name="Carlos-Shanley C."/>
        </authorList>
    </citation>
    <scope>NUCLEOTIDE SEQUENCE [LARGE SCALE GENOMIC DNA]</scope>
    <source>
        <strain evidence="3 4">S00142</strain>
    </source>
</reference>
<keyword evidence="1" id="KW-0732">Signal</keyword>
<evidence type="ECO:0000259" key="2">
    <source>
        <dbReference type="SMART" id="SM00245"/>
    </source>
</evidence>
<keyword evidence="3" id="KW-0378">Hydrolase</keyword>
<evidence type="ECO:0000313" key="4">
    <source>
        <dbReference type="Proteomes" id="UP000561681"/>
    </source>
</evidence>
<keyword evidence="3" id="KW-0645">Protease</keyword>
<evidence type="ECO:0000256" key="1">
    <source>
        <dbReference type="SAM" id="SignalP"/>
    </source>
</evidence>
<dbReference type="GO" id="GO:0030288">
    <property type="term" value="C:outer membrane-bounded periplasmic space"/>
    <property type="evidence" value="ECO:0007669"/>
    <property type="project" value="TreeGrafter"/>
</dbReference>
<dbReference type="PANTHER" id="PTHR32060:SF22">
    <property type="entry name" value="CARBOXYL-TERMINAL-PROCESSING PEPTIDASE 3, CHLOROPLASTIC"/>
    <property type="match status" value="1"/>
</dbReference>
<dbReference type="Proteomes" id="UP000561681">
    <property type="component" value="Unassembled WGS sequence"/>
</dbReference>
<dbReference type="Gene3D" id="2.30.42.10">
    <property type="match status" value="1"/>
</dbReference>
<evidence type="ECO:0000313" key="3">
    <source>
        <dbReference type="EMBL" id="MBB4800569.1"/>
    </source>
</evidence>
<feature type="chain" id="PRO_5031399150" evidence="1">
    <location>
        <begin position="19"/>
        <end position="552"/>
    </location>
</feature>
<feature type="signal peptide" evidence="1">
    <location>
        <begin position="1"/>
        <end position="18"/>
    </location>
</feature>
<dbReference type="GO" id="GO:0004175">
    <property type="term" value="F:endopeptidase activity"/>
    <property type="evidence" value="ECO:0007669"/>
    <property type="project" value="TreeGrafter"/>
</dbReference>
<organism evidence="3 4">
    <name type="scientific">Flavobacterium nitrogenifigens</name>
    <dbReference type="NCBI Taxonomy" id="1617283"/>
    <lineage>
        <taxon>Bacteria</taxon>
        <taxon>Pseudomonadati</taxon>
        <taxon>Bacteroidota</taxon>
        <taxon>Flavobacteriia</taxon>
        <taxon>Flavobacteriales</taxon>
        <taxon>Flavobacteriaceae</taxon>
        <taxon>Flavobacterium</taxon>
    </lineage>
</organism>
<dbReference type="Gene3D" id="3.30.750.44">
    <property type="match status" value="1"/>
</dbReference>
<gene>
    <name evidence="3" type="ORF">HNP37_000608</name>
</gene>
<dbReference type="SUPFAM" id="SSF52096">
    <property type="entry name" value="ClpP/crotonase"/>
    <property type="match status" value="1"/>
</dbReference>
<proteinExistence type="predicted"/>
<dbReference type="InterPro" id="IPR005151">
    <property type="entry name" value="Tail-specific_protease"/>
</dbReference>
<dbReference type="Pfam" id="PF03572">
    <property type="entry name" value="Peptidase_S41"/>
    <property type="match status" value="1"/>
</dbReference>
<dbReference type="InterPro" id="IPR036034">
    <property type="entry name" value="PDZ_sf"/>
</dbReference>
<name>A0A7W7N6L9_9FLAO</name>
<dbReference type="Gene3D" id="3.90.226.10">
    <property type="entry name" value="2-enoyl-CoA Hydratase, Chain A, domain 1"/>
    <property type="match status" value="1"/>
</dbReference>
<dbReference type="SMART" id="SM00245">
    <property type="entry name" value="TSPc"/>
    <property type="match status" value="1"/>
</dbReference>
<feature type="domain" description="Tail specific protease" evidence="2">
    <location>
        <begin position="320"/>
        <end position="527"/>
    </location>
</feature>
<dbReference type="AlphaFoldDB" id="A0A7W7N6L9"/>
<dbReference type="EMBL" id="JACHLD010000001">
    <property type="protein sequence ID" value="MBB4800569.1"/>
    <property type="molecule type" value="Genomic_DNA"/>
</dbReference>
<protein>
    <submittedName>
        <fullName evidence="3">C-terminal processing protease CtpA/Prc</fullName>
    </submittedName>
</protein>
<accession>A0A7W7N6L9</accession>
<comment type="caution">
    <text evidence="3">The sequence shown here is derived from an EMBL/GenBank/DDBJ whole genome shotgun (WGS) entry which is preliminary data.</text>
</comment>
<keyword evidence="4" id="KW-1185">Reference proteome</keyword>
<dbReference type="GO" id="GO:0007165">
    <property type="term" value="P:signal transduction"/>
    <property type="evidence" value="ECO:0007669"/>
    <property type="project" value="TreeGrafter"/>
</dbReference>